<feature type="domain" description="N-acetyltransferase" evidence="1">
    <location>
        <begin position="3"/>
        <end position="149"/>
    </location>
</feature>
<organism evidence="2 3">
    <name type="scientific">Leptolyngbya boryana NIES-2135</name>
    <dbReference type="NCBI Taxonomy" id="1973484"/>
    <lineage>
        <taxon>Bacteria</taxon>
        <taxon>Bacillati</taxon>
        <taxon>Cyanobacteriota</taxon>
        <taxon>Cyanophyceae</taxon>
        <taxon>Leptolyngbyales</taxon>
        <taxon>Leptolyngbyaceae</taxon>
        <taxon>Leptolyngbya group</taxon>
        <taxon>Leptolyngbya</taxon>
    </lineage>
</organism>
<dbReference type="Pfam" id="PF13527">
    <property type="entry name" value="Acetyltransf_9"/>
    <property type="match status" value="1"/>
</dbReference>
<dbReference type="InterPro" id="IPR025559">
    <property type="entry name" value="Eis_dom"/>
</dbReference>
<gene>
    <name evidence="2" type="ORF">NIES2135_44090</name>
</gene>
<dbReference type="Pfam" id="PF13530">
    <property type="entry name" value="SCP2_2"/>
    <property type="match status" value="1"/>
</dbReference>
<protein>
    <submittedName>
        <fullName evidence="2">N-acetyltransferase GCN5</fullName>
    </submittedName>
</protein>
<dbReference type="InterPro" id="IPR051554">
    <property type="entry name" value="Acetyltransferase_Eis"/>
</dbReference>
<dbReference type="GO" id="GO:0034069">
    <property type="term" value="F:aminoglycoside N-acetyltransferase activity"/>
    <property type="evidence" value="ECO:0007669"/>
    <property type="project" value="TreeGrafter"/>
</dbReference>
<proteinExistence type="predicted"/>
<dbReference type="SUPFAM" id="SSF55718">
    <property type="entry name" value="SCP-like"/>
    <property type="match status" value="1"/>
</dbReference>
<dbReference type="PROSITE" id="PS51186">
    <property type="entry name" value="GNAT"/>
    <property type="match status" value="1"/>
</dbReference>
<accession>A0A1Z4JLJ1</accession>
<dbReference type="AlphaFoldDB" id="A0A1Z4JLJ1"/>
<keyword evidence="3" id="KW-1185">Reference proteome</keyword>
<dbReference type="Proteomes" id="UP000217895">
    <property type="component" value="Chromosome"/>
</dbReference>
<dbReference type="InterPro" id="IPR036527">
    <property type="entry name" value="SCP2_sterol-bd_dom_sf"/>
</dbReference>
<reference evidence="2 3" key="1">
    <citation type="submission" date="2017-06" db="EMBL/GenBank/DDBJ databases">
        <title>Genome sequencing of cyanobaciteial culture collection at National Institute for Environmental Studies (NIES).</title>
        <authorList>
            <person name="Hirose Y."/>
            <person name="Shimura Y."/>
            <person name="Fujisawa T."/>
            <person name="Nakamura Y."/>
            <person name="Kawachi M."/>
        </authorList>
    </citation>
    <scope>NUCLEOTIDE SEQUENCE [LARGE SCALE GENOMIC DNA]</scope>
    <source>
        <strain evidence="2 3">NIES-2135</strain>
    </source>
</reference>
<dbReference type="PANTHER" id="PTHR37817">
    <property type="entry name" value="N-ACETYLTRANSFERASE EIS"/>
    <property type="match status" value="1"/>
</dbReference>
<dbReference type="PANTHER" id="PTHR37817:SF1">
    <property type="entry name" value="N-ACETYLTRANSFERASE EIS"/>
    <property type="match status" value="1"/>
</dbReference>
<dbReference type="Gene3D" id="3.40.630.30">
    <property type="match status" value="2"/>
</dbReference>
<sequence length="381" mass="42652">MQFTFHPAEDFSDLKRFGRILSQCFDAPLSDEPTYLSRIGVENTRLLWADQEVIGGLGLLNLGQWYNRVNLPMVGVAAVGIAPEWRGQGSAIALLKSTLQELHDREVPLSVLFSAAQPLYRKVGYEQAGAFCIWEVDTASIQLHSQELPVRSLSLDSPLFATLYNQQAQRNQGFLDRNSVIWSNLYSFDAKSPTYAYQIGEEGYITFQQNQGRLIVKDWVLLSPAAMRQFWAFLSHHRSQIDRIEWKSSPIDVLSLCLPDQTAKIKSLSRWMLRIVHLKQALEQRSYPNSIETELHLNVHDSLFSSNHGLFTLSIAKGKGTLTPGGKGELQLSINALSPLYTGLLTAEQLACSYQLNGTATAIETATSLFSSPLPWMPDAF</sequence>
<dbReference type="SUPFAM" id="SSF55729">
    <property type="entry name" value="Acyl-CoA N-acyltransferases (Nat)"/>
    <property type="match status" value="1"/>
</dbReference>
<dbReference type="Gene3D" id="3.30.1050.10">
    <property type="entry name" value="SCP2 sterol-binding domain"/>
    <property type="match status" value="1"/>
</dbReference>
<name>A0A1Z4JLJ1_LEPBY</name>
<dbReference type="InterPro" id="IPR000182">
    <property type="entry name" value="GNAT_dom"/>
</dbReference>
<evidence type="ECO:0000313" key="3">
    <source>
        <dbReference type="Proteomes" id="UP000217895"/>
    </source>
</evidence>
<dbReference type="Pfam" id="PF17668">
    <property type="entry name" value="Acetyltransf_17"/>
    <property type="match status" value="1"/>
</dbReference>
<dbReference type="InterPro" id="IPR041380">
    <property type="entry name" value="Acetyltransf_17"/>
</dbReference>
<keyword evidence="2" id="KW-0808">Transferase</keyword>
<dbReference type="InterPro" id="IPR016181">
    <property type="entry name" value="Acyl_CoA_acyltransferase"/>
</dbReference>
<evidence type="ECO:0000313" key="2">
    <source>
        <dbReference type="EMBL" id="BAY57543.1"/>
    </source>
</evidence>
<dbReference type="GO" id="GO:0030649">
    <property type="term" value="P:aminoglycoside antibiotic catabolic process"/>
    <property type="evidence" value="ECO:0007669"/>
    <property type="project" value="TreeGrafter"/>
</dbReference>
<evidence type="ECO:0000259" key="1">
    <source>
        <dbReference type="PROSITE" id="PS51186"/>
    </source>
</evidence>
<dbReference type="EMBL" id="AP018203">
    <property type="protein sequence ID" value="BAY57543.1"/>
    <property type="molecule type" value="Genomic_DNA"/>
</dbReference>